<organism evidence="8 9">
    <name type="scientific">Calothrix parietina FACHB-288</name>
    <dbReference type="NCBI Taxonomy" id="2692896"/>
    <lineage>
        <taxon>Bacteria</taxon>
        <taxon>Bacillati</taxon>
        <taxon>Cyanobacteriota</taxon>
        <taxon>Cyanophyceae</taxon>
        <taxon>Nostocales</taxon>
        <taxon>Calotrichaceae</taxon>
        <taxon>Calothrix</taxon>
    </lineage>
</organism>
<dbReference type="SUPFAM" id="SSF53335">
    <property type="entry name" value="S-adenosyl-L-methionine-dependent methyltransferases"/>
    <property type="match status" value="1"/>
</dbReference>
<keyword evidence="3 6" id="KW-0808">Transferase</keyword>
<dbReference type="PRINTS" id="PR00105">
    <property type="entry name" value="C5METTRFRASE"/>
</dbReference>
<keyword evidence="5" id="KW-0680">Restriction system</keyword>
<gene>
    <name evidence="8" type="primary">dcm</name>
    <name evidence="8" type="ORF">H6G24_07035</name>
</gene>
<keyword evidence="4 6" id="KW-0949">S-adenosyl-L-methionine</keyword>
<evidence type="ECO:0000313" key="9">
    <source>
        <dbReference type="Proteomes" id="UP000658514"/>
    </source>
</evidence>
<protein>
    <recommendedName>
        <fullName evidence="1">DNA (cytosine-5-)-methyltransferase</fullName>
        <ecNumber evidence="1">2.1.1.37</ecNumber>
    </recommendedName>
</protein>
<comment type="similarity">
    <text evidence="6 7">Belongs to the class I-like SAM-binding methyltransferase superfamily. C5-methyltransferase family.</text>
</comment>
<evidence type="ECO:0000256" key="7">
    <source>
        <dbReference type="RuleBase" id="RU000416"/>
    </source>
</evidence>
<dbReference type="Proteomes" id="UP000658514">
    <property type="component" value="Unassembled WGS sequence"/>
</dbReference>
<dbReference type="EC" id="2.1.1.37" evidence="1"/>
<dbReference type="InterPro" id="IPR001525">
    <property type="entry name" value="C5_MeTfrase"/>
</dbReference>
<name>A0ABR8A876_9CYAN</name>
<dbReference type="NCBIfam" id="TIGR00675">
    <property type="entry name" value="dcm"/>
    <property type="match status" value="1"/>
</dbReference>
<sequence length="385" mass="43656">MKLEKTAADFFAGIGLVTMGLIKQGWQVEYALDYSNEKQKMYEENFGVGHYCCKDIKQIRGIDIPRVTLAHASFPCTNISVAGSRSGLNSGESSTFWEFIRIINEMGEVASVGKPPIILIENVEGFLTSGSGEDLIIALKALNNLGYTVDILLIDAAYFVPQSRVRLFIIGNLFGLSQNRNELDVFISKLIYTRPQKIKDFIVAHPEIKWSLSNLPDLPKRIINLADIVDETEEWWTKERTEYLFNQMFARHQEQIRLMMNNEYFSYGTVFRRMRVRNGIKQSTAELRIDGIAGCLRTPKGGSARQILVRFGKGRFDARLINARESAHLMGAPEYLIPEHISFNNILFGFGDAVCVPVIEWIAQYYLNLLFEQLNSTITSEELAA</sequence>
<dbReference type="GO" id="GO:0003886">
    <property type="term" value="F:DNA (cytosine-5-)-methyltransferase activity"/>
    <property type="evidence" value="ECO:0007669"/>
    <property type="project" value="UniProtKB-EC"/>
</dbReference>
<evidence type="ECO:0000256" key="1">
    <source>
        <dbReference type="ARBA" id="ARBA00011975"/>
    </source>
</evidence>
<evidence type="ECO:0000313" key="8">
    <source>
        <dbReference type="EMBL" id="MBD2195251.1"/>
    </source>
</evidence>
<evidence type="ECO:0000256" key="2">
    <source>
        <dbReference type="ARBA" id="ARBA00022603"/>
    </source>
</evidence>
<dbReference type="EMBL" id="JACJQH010000008">
    <property type="protein sequence ID" value="MBD2195251.1"/>
    <property type="molecule type" value="Genomic_DNA"/>
</dbReference>
<dbReference type="PANTHER" id="PTHR46098:SF1">
    <property type="entry name" value="TRNA (CYTOSINE(38)-C(5))-METHYLTRANSFERASE"/>
    <property type="match status" value="1"/>
</dbReference>
<dbReference type="InterPro" id="IPR050750">
    <property type="entry name" value="C5-MTase"/>
</dbReference>
<evidence type="ECO:0000256" key="6">
    <source>
        <dbReference type="PROSITE-ProRule" id="PRU01016"/>
    </source>
</evidence>
<dbReference type="RefSeq" id="WP_190539119.1">
    <property type="nucleotide sequence ID" value="NZ_CAWPNO010000117.1"/>
</dbReference>
<accession>A0ABR8A876</accession>
<evidence type="ECO:0000256" key="4">
    <source>
        <dbReference type="ARBA" id="ARBA00022691"/>
    </source>
</evidence>
<dbReference type="GO" id="GO:0032259">
    <property type="term" value="P:methylation"/>
    <property type="evidence" value="ECO:0007669"/>
    <property type="project" value="UniProtKB-KW"/>
</dbReference>
<keyword evidence="2 6" id="KW-0489">Methyltransferase</keyword>
<comment type="caution">
    <text evidence="8">The sequence shown here is derived from an EMBL/GenBank/DDBJ whole genome shotgun (WGS) entry which is preliminary data.</text>
</comment>
<evidence type="ECO:0000256" key="3">
    <source>
        <dbReference type="ARBA" id="ARBA00022679"/>
    </source>
</evidence>
<keyword evidence="9" id="KW-1185">Reference proteome</keyword>
<evidence type="ECO:0000256" key="5">
    <source>
        <dbReference type="ARBA" id="ARBA00022747"/>
    </source>
</evidence>
<dbReference type="PANTHER" id="PTHR46098">
    <property type="entry name" value="TRNA (CYTOSINE(38)-C(5))-METHYLTRANSFERASE"/>
    <property type="match status" value="1"/>
</dbReference>
<reference evidence="8 9" key="1">
    <citation type="journal article" date="2020" name="ISME J.">
        <title>Comparative genomics reveals insights into cyanobacterial evolution and habitat adaptation.</title>
        <authorList>
            <person name="Chen M.Y."/>
            <person name="Teng W.K."/>
            <person name="Zhao L."/>
            <person name="Hu C.X."/>
            <person name="Zhou Y.K."/>
            <person name="Han B.P."/>
            <person name="Song L.R."/>
            <person name="Shu W.S."/>
        </authorList>
    </citation>
    <scope>NUCLEOTIDE SEQUENCE [LARGE SCALE GENOMIC DNA]</scope>
    <source>
        <strain evidence="8 9">FACHB-288</strain>
    </source>
</reference>
<feature type="active site" evidence="6">
    <location>
        <position position="76"/>
    </location>
</feature>
<proteinExistence type="inferred from homology"/>
<dbReference type="PROSITE" id="PS51679">
    <property type="entry name" value="SAM_MT_C5"/>
    <property type="match status" value="1"/>
</dbReference>
<dbReference type="Gene3D" id="3.40.50.150">
    <property type="entry name" value="Vaccinia Virus protein VP39"/>
    <property type="match status" value="1"/>
</dbReference>
<dbReference type="InterPro" id="IPR029063">
    <property type="entry name" value="SAM-dependent_MTases_sf"/>
</dbReference>
<dbReference type="Pfam" id="PF00145">
    <property type="entry name" value="DNA_methylase"/>
    <property type="match status" value="1"/>
</dbReference>